<keyword evidence="3" id="KW-0560">Oxidoreductase</keyword>
<keyword evidence="2" id="KW-0274">FAD</keyword>
<dbReference type="GO" id="GO:0050661">
    <property type="term" value="F:NADP binding"/>
    <property type="evidence" value="ECO:0007669"/>
    <property type="project" value="InterPro"/>
</dbReference>
<evidence type="ECO:0000256" key="1">
    <source>
        <dbReference type="ARBA" id="ARBA00022630"/>
    </source>
</evidence>
<dbReference type="Pfam" id="PF00743">
    <property type="entry name" value="FMO-like"/>
    <property type="match status" value="1"/>
</dbReference>
<dbReference type="Gene3D" id="3.50.50.60">
    <property type="entry name" value="FAD/NAD(P)-binding domain"/>
    <property type="match status" value="1"/>
</dbReference>
<dbReference type="AlphaFoldDB" id="A0A550CWA5"/>
<evidence type="ECO:0000256" key="2">
    <source>
        <dbReference type="ARBA" id="ARBA00022827"/>
    </source>
</evidence>
<dbReference type="InterPro" id="IPR036188">
    <property type="entry name" value="FAD/NAD-bd_sf"/>
</dbReference>
<evidence type="ECO:0000256" key="3">
    <source>
        <dbReference type="ARBA" id="ARBA00023002"/>
    </source>
</evidence>
<gene>
    <name evidence="4" type="ORF">BD626DRAFT_562873</name>
</gene>
<keyword evidence="1" id="KW-0285">Flavoprotein</keyword>
<keyword evidence="5" id="KW-1185">Reference proteome</keyword>
<evidence type="ECO:0000313" key="5">
    <source>
        <dbReference type="Proteomes" id="UP000320762"/>
    </source>
</evidence>
<dbReference type="PANTHER" id="PTHR43539">
    <property type="entry name" value="FLAVIN-BINDING MONOOXYGENASE-LIKE PROTEIN (AFU_ORTHOLOGUE AFUA_4G09220)"/>
    <property type="match status" value="1"/>
</dbReference>
<dbReference type="SUPFAM" id="SSF51905">
    <property type="entry name" value="FAD/NAD(P)-binding domain"/>
    <property type="match status" value="2"/>
</dbReference>
<evidence type="ECO:0008006" key="6">
    <source>
        <dbReference type="Google" id="ProtNLM"/>
    </source>
</evidence>
<proteinExistence type="predicted"/>
<reference evidence="4 5" key="1">
    <citation type="journal article" date="2019" name="New Phytol.">
        <title>Comparative genomics reveals unique wood-decay strategies and fruiting body development in the Schizophyllaceae.</title>
        <authorList>
            <person name="Almasi E."/>
            <person name="Sahu N."/>
            <person name="Krizsan K."/>
            <person name="Balint B."/>
            <person name="Kovacs G.M."/>
            <person name="Kiss B."/>
            <person name="Cseklye J."/>
            <person name="Drula E."/>
            <person name="Henrissat B."/>
            <person name="Nagy I."/>
            <person name="Chovatia M."/>
            <person name="Adam C."/>
            <person name="LaButti K."/>
            <person name="Lipzen A."/>
            <person name="Riley R."/>
            <person name="Grigoriev I.V."/>
            <person name="Nagy L.G."/>
        </authorList>
    </citation>
    <scope>NUCLEOTIDE SEQUENCE [LARGE SCALE GENOMIC DNA]</scope>
    <source>
        <strain evidence="4 5">NL-1724</strain>
    </source>
</reference>
<dbReference type="Proteomes" id="UP000320762">
    <property type="component" value="Unassembled WGS sequence"/>
</dbReference>
<accession>A0A550CWA5</accession>
<dbReference type="OrthoDB" id="74360at2759"/>
<dbReference type="InterPro" id="IPR050982">
    <property type="entry name" value="Auxin_biosynth/cation_transpt"/>
</dbReference>
<dbReference type="GO" id="GO:0004499">
    <property type="term" value="F:N,N-dimethylaniline monooxygenase activity"/>
    <property type="evidence" value="ECO:0007669"/>
    <property type="project" value="InterPro"/>
</dbReference>
<dbReference type="GO" id="GO:0050660">
    <property type="term" value="F:flavin adenine dinucleotide binding"/>
    <property type="evidence" value="ECO:0007669"/>
    <property type="project" value="InterPro"/>
</dbReference>
<dbReference type="STRING" id="97359.A0A550CWA5"/>
<protein>
    <recommendedName>
        <fullName evidence="6">FAD/NAD(P)-binding domain-containing protein</fullName>
    </recommendedName>
</protein>
<sequence length="616" mass="68716">MPHAQAFPPTTLPTLDNLGASVSDDVDAIAVATEWFDQFARTASDGDATAVVGLFIDKSYWRDLLSLTWDFRTFEGAGKIQAFLTDQLPVMRPRNFCLTPGSASFARQYADLVWIIARFTFETDVGLASGVLRLVPQATGPWKCAILLTNLEDLKGFPEKAGPFRNPNPNHGLWEAERKQEVAFENTNPTVLIMGAGQSGLELSARLKCLGIPTLAIDKNARIGDNWRNRYDALCLHDPVWYDHMPYMPFPPTWPVYTPARKLANWFEAYAEALELNIWTSTTVVQADQDPQTDMWNVLVRRADGTERVFQVKYFIFATGFGDGYKEIPKYPGMDEFKGQILHSTSHKRALDHEGKKIVIVGACTSAHDIASDYYRHGIDVTIFQRSSTYIMTTKNGFPVLQKGLYAEDGPPVDVADRLNAAFPNLAMCELAKRTAIEIAEKDKELLDGLKRVGFRTNMGYKEAGFLLAAWERAGGYYLGEFPSDRYVGASQLIVDGKIKLKNDAQIESFTPTGLKFDNGSELPADVVVFATGVGEMRNAIRRVCGDDLTSRVKKIWGLNEEGELNGCYRDVGPKGFFVMMGNLALCRFYSKHVALQIKAMEEGVFGQRYSLKSEC</sequence>
<dbReference type="InterPro" id="IPR020946">
    <property type="entry name" value="Flavin_mOase-like"/>
</dbReference>
<comment type="caution">
    <text evidence="4">The sequence shown here is derived from an EMBL/GenBank/DDBJ whole genome shotgun (WGS) entry which is preliminary data.</text>
</comment>
<dbReference type="PANTHER" id="PTHR43539:SF68">
    <property type="entry name" value="FLAVIN-BINDING MONOOXYGENASE-LIKE PROTEIN (AFU_ORTHOLOGUE AFUA_4G09220)"/>
    <property type="match status" value="1"/>
</dbReference>
<dbReference type="EMBL" id="VDMD01000001">
    <property type="protein sequence ID" value="TRM69069.1"/>
    <property type="molecule type" value="Genomic_DNA"/>
</dbReference>
<name>A0A550CWA5_9AGAR</name>
<organism evidence="4 5">
    <name type="scientific">Schizophyllum amplum</name>
    <dbReference type="NCBI Taxonomy" id="97359"/>
    <lineage>
        <taxon>Eukaryota</taxon>
        <taxon>Fungi</taxon>
        <taxon>Dikarya</taxon>
        <taxon>Basidiomycota</taxon>
        <taxon>Agaricomycotina</taxon>
        <taxon>Agaricomycetes</taxon>
        <taxon>Agaricomycetidae</taxon>
        <taxon>Agaricales</taxon>
        <taxon>Schizophyllaceae</taxon>
        <taxon>Schizophyllum</taxon>
    </lineage>
</organism>
<evidence type="ECO:0000313" key="4">
    <source>
        <dbReference type="EMBL" id="TRM69069.1"/>
    </source>
</evidence>